<proteinExistence type="predicted"/>
<dbReference type="RefSeq" id="WP_176009605.1">
    <property type="nucleotide sequence ID" value="NZ_CP041372.2"/>
</dbReference>
<evidence type="ECO:0000313" key="2">
    <source>
        <dbReference type="Proteomes" id="UP000318138"/>
    </source>
</evidence>
<gene>
    <name evidence="1" type="ORF">FLK61_33310</name>
</gene>
<name>A0A859FFE1_9BACI</name>
<accession>A0A859FFE1</accession>
<dbReference type="KEGG" id="psua:FLK61_33310"/>
<reference evidence="2" key="1">
    <citation type="submission" date="2019-07" db="EMBL/GenBank/DDBJ databases">
        <title>Bacillus alkalisoli sp. nov. isolated from saline soil.</title>
        <authorList>
            <person name="Sun J.-Q."/>
            <person name="Xu L."/>
        </authorList>
    </citation>
    <scope>NUCLEOTIDE SEQUENCE [LARGE SCALE GENOMIC DNA]</scope>
    <source>
        <strain evidence="2">M4U3P1</strain>
    </source>
</reference>
<evidence type="ECO:0000313" key="1">
    <source>
        <dbReference type="EMBL" id="QKS71570.1"/>
    </source>
</evidence>
<dbReference type="Pfam" id="PF11256">
    <property type="entry name" value="SAV0927-like"/>
    <property type="match status" value="1"/>
</dbReference>
<protein>
    <submittedName>
        <fullName evidence="1">DUF3055 family protein</fullName>
    </submittedName>
</protein>
<dbReference type="InterPro" id="IPR021415">
    <property type="entry name" value="SAV0927-like"/>
</dbReference>
<keyword evidence="2" id="KW-1185">Reference proteome</keyword>
<sequence length="99" mass="11704">MTSKALYNELEQVDVQFVGVEISGERHDYCMVYTSFFFGKVLMFCMRTGKQILLSSDCLFDVDNMKKMFQIEDEEDINHLILFLKDVMRKREDSQQGVR</sequence>
<dbReference type="Proteomes" id="UP000318138">
    <property type="component" value="Chromosome"/>
</dbReference>
<dbReference type="EMBL" id="CP041372">
    <property type="protein sequence ID" value="QKS71570.1"/>
    <property type="molecule type" value="Genomic_DNA"/>
</dbReference>
<organism evidence="1 2">
    <name type="scientific">Paenalkalicoccus suaedae</name>
    <dbReference type="NCBI Taxonomy" id="2592382"/>
    <lineage>
        <taxon>Bacteria</taxon>
        <taxon>Bacillati</taxon>
        <taxon>Bacillota</taxon>
        <taxon>Bacilli</taxon>
        <taxon>Bacillales</taxon>
        <taxon>Bacillaceae</taxon>
        <taxon>Paenalkalicoccus</taxon>
    </lineage>
</organism>
<dbReference type="AlphaFoldDB" id="A0A859FFE1"/>